<feature type="transmembrane region" description="Helical" evidence="6">
    <location>
        <begin position="20"/>
        <end position="40"/>
    </location>
</feature>
<evidence type="ECO:0000256" key="5">
    <source>
        <dbReference type="ARBA" id="ARBA00023136"/>
    </source>
</evidence>
<evidence type="ECO:0000259" key="7">
    <source>
        <dbReference type="PROSITE" id="PS50104"/>
    </source>
</evidence>
<evidence type="ECO:0000313" key="9">
    <source>
        <dbReference type="RefSeq" id="XP_034117967.2"/>
    </source>
</evidence>
<name>A0A6P8ZFD6_DROAB</name>
<dbReference type="PROSITE" id="PS50104">
    <property type="entry name" value="TIR"/>
    <property type="match status" value="1"/>
</dbReference>
<dbReference type="Proteomes" id="UP000515160">
    <property type="component" value="Chromosome 2R"/>
</dbReference>
<proteinExistence type="predicted"/>
<keyword evidence="5 6" id="KW-0472">Membrane</keyword>
<evidence type="ECO:0000256" key="1">
    <source>
        <dbReference type="ARBA" id="ARBA00004370"/>
    </source>
</evidence>
<dbReference type="GO" id="GO:0007165">
    <property type="term" value="P:signal transduction"/>
    <property type="evidence" value="ECO:0007669"/>
    <property type="project" value="InterPro"/>
</dbReference>
<dbReference type="SUPFAM" id="SSF52200">
    <property type="entry name" value="Toll/Interleukin receptor TIR domain"/>
    <property type="match status" value="1"/>
</dbReference>
<dbReference type="GO" id="GO:0038023">
    <property type="term" value="F:signaling receptor activity"/>
    <property type="evidence" value="ECO:0007669"/>
    <property type="project" value="TreeGrafter"/>
</dbReference>
<comment type="subcellular location">
    <subcellularLocation>
        <location evidence="1">Membrane</location>
    </subcellularLocation>
</comment>
<keyword evidence="2 6" id="KW-0812">Transmembrane</keyword>
<evidence type="ECO:0000256" key="6">
    <source>
        <dbReference type="SAM" id="Phobius"/>
    </source>
</evidence>
<evidence type="ECO:0000313" key="8">
    <source>
        <dbReference type="Proteomes" id="UP000515160"/>
    </source>
</evidence>
<dbReference type="GO" id="GO:0005886">
    <property type="term" value="C:plasma membrane"/>
    <property type="evidence" value="ECO:0007669"/>
    <property type="project" value="TreeGrafter"/>
</dbReference>
<dbReference type="GeneID" id="117576933"/>
<accession>A0A6P8ZFD6</accession>
<evidence type="ECO:0000256" key="3">
    <source>
        <dbReference type="ARBA" id="ARBA00022729"/>
    </source>
</evidence>
<evidence type="ECO:0000256" key="4">
    <source>
        <dbReference type="ARBA" id="ARBA00022989"/>
    </source>
</evidence>
<reference evidence="9" key="1">
    <citation type="submission" date="2025-08" db="UniProtKB">
        <authorList>
            <consortium name="RefSeq"/>
        </authorList>
    </citation>
    <scope>IDENTIFICATION</scope>
    <source>
        <strain evidence="9">15112-1751.03</strain>
        <tissue evidence="9">Whole Adult</tissue>
    </source>
</reference>
<keyword evidence="3" id="KW-0732">Signal</keyword>
<protein>
    <submittedName>
        <fullName evidence="9">Protein toll-like</fullName>
    </submittedName>
</protein>
<dbReference type="InterPro" id="IPR000157">
    <property type="entry name" value="TIR_dom"/>
</dbReference>
<keyword evidence="8" id="KW-1185">Reference proteome</keyword>
<feature type="domain" description="TIR" evidence="7">
    <location>
        <begin position="68"/>
        <end position="202"/>
    </location>
</feature>
<dbReference type="GO" id="GO:0045087">
    <property type="term" value="P:innate immune response"/>
    <property type="evidence" value="ECO:0007669"/>
    <property type="project" value="TreeGrafter"/>
</dbReference>
<organism evidence="8 9">
    <name type="scientific">Drosophila albomicans</name>
    <name type="common">Fruit fly</name>
    <dbReference type="NCBI Taxonomy" id="7291"/>
    <lineage>
        <taxon>Eukaryota</taxon>
        <taxon>Metazoa</taxon>
        <taxon>Ecdysozoa</taxon>
        <taxon>Arthropoda</taxon>
        <taxon>Hexapoda</taxon>
        <taxon>Insecta</taxon>
        <taxon>Pterygota</taxon>
        <taxon>Neoptera</taxon>
        <taxon>Endopterygota</taxon>
        <taxon>Diptera</taxon>
        <taxon>Brachycera</taxon>
        <taxon>Muscomorpha</taxon>
        <taxon>Ephydroidea</taxon>
        <taxon>Drosophilidae</taxon>
        <taxon>Drosophila</taxon>
    </lineage>
</organism>
<sequence length="217" mass="25622">MVNISTSSICKRSLSQSINIIILIGIFFGIIITIFVYFYYKKSILKCLYKKNICGRCIKRPDYEENLKKNDAFLAFSHKDLDLIDEYVEKLERGPAQYQLCFYHRDWLIGESIPNCIVNSIEDSSRIIILLTEHFVQSSWGRFEFRSAIEATTINKYKRLIIIVYSGVDLNDLDSELKNYLKFNTYLRRDDPQFWKKLMLVMPQRKQTDVTPKNDLL</sequence>
<dbReference type="Gene3D" id="3.40.50.10140">
    <property type="entry name" value="Toll/interleukin-1 receptor homology (TIR) domain"/>
    <property type="match status" value="1"/>
</dbReference>
<dbReference type="PRINTS" id="PR01537">
    <property type="entry name" value="INTRLKN1R1F"/>
</dbReference>
<dbReference type="OrthoDB" id="9985615at2759"/>
<dbReference type="InterPro" id="IPR035897">
    <property type="entry name" value="Toll_tir_struct_dom_sf"/>
</dbReference>
<evidence type="ECO:0000256" key="2">
    <source>
        <dbReference type="ARBA" id="ARBA00022692"/>
    </source>
</evidence>
<dbReference type="AlphaFoldDB" id="A0A6P8ZFD6"/>
<dbReference type="PANTHER" id="PTHR24365:SF541">
    <property type="entry name" value="PROTEIN TOLL-RELATED"/>
    <property type="match status" value="1"/>
</dbReference>
<dbReference type="RefSeq" id="XP_034117967.2">
    <property type="nucleotide sequence ID" value="XM_034262076.2"/>
</dbReference>
<dbReference type="Pfam" id="PF01582">
    <property type="entry name" value="TIR"/>
    <property type="match status" value="1"/>
</dbReference>
<gene>
    <name evidence="9" type="primary">LOC117576933</name>
</gene>
<keyword evidence="4 6" id="KW-1133">Transmembrane helix</keyword>
<dbReference type="PANTHER" id="PTHR24365">
    <property type="entry name" value="TOLL-LIKE RECEPTOR"/>
    <property type="match status" value="1"/>
</dbReference>
<dbReference type="SMART" id="SM00255">
    <property type="entry name" value="TIR"/>
    <property type="match status" value="1"/>
</dbReference>